<dbReference type="RefSeq" id="WP_234616399.1">
    <property type="nucleotide sequence ID" value="NZ_JAJTTA010000008.1"/>
</dbReference>
<reference evidence="1" key="1">
    <citation type="submission" date="2021-12" db="EMBL/GenBank/DDBJ databases">
        <title>Novel species in genus Dyadobacter.</title>
        <authorList>
            <person name="Ma C."/>
        </authorList>
    </citation>
    <scope>NUCLEOTIDE SEQUENCE</scope>
    <source>
        <strain evidence="1">CY399</strain>
    </source>
</reference>
<organism evidence="1 2">
    <name type="scientific">Dyadobacter fanqingshengii</name>
    <dbReference type="NCBI Taxonomy" id="2906443"/>
    <lineage>
        <taxon>Bacteria</taxon>
        <taxon>Pseudomonadati</taxon>
        <taxon>Bacteroidota</taxon>
        <taxon>Cytophagia</taxon>
        <taxon>Cytophagales</taxon>
        <taxon>Spirosomataceae</taxon>
        <taxon>Dyadobacter</taxon>
    </lineage>
</organism>
<sequence>EFKAFNRWGAQVFKTNDVNINWNGKTNAGKDLAAGQYYYEVTIFFESSKRESTPTTMKGWVQIIR</sequence>
<accession>A0A9X1TCK4</accession>
<dbReference type="Gene3D" id="2.60.40.4070">
    <property type="match status" value="1"/>
</dbReference>
<proteinExistence type="predicted"/>
<dbReference type="Proteomes" id="UP001139700">
    <property type="component" value="Unassembled WGS sequence"/>
</dbReference>
<gene>
    <name evidence="1" type="ORF">LXM24_26420</name>
</gene>
<dbReference type="Pfam" id="PF13585">
    <property type="entry name" value="CHU_C"/>
    <property type="match status" value="1"/>
</dbReference>
<keyword evidence="2" id="KW-1185">Reference proteome</keyword>
<name>A0A9X1TCK4_9BACT</name>
<evidence type="ECO:0000313" key="2">
    <source>
        <dbReference type="Proteomes" id="UP001139700"/>
    </source>
</evidence>
<comment type="caution">
    <text evidence="1">The sequence shown here is derived from an EMBL/GenBank/DDBJ whole genome shotgun (WGS) entry which is preliminary data.</text>
</comment>
<feature type="non-terminal residue" evidence="1">
    <location>
        <position position="1"/>
    </location>
</feature>
<dbReference type="AlphaFoldDB" id="A0A9X1TCK4"/>
<protein>
    <submittedName>
        <fullName evidence="1">Gliding motility-associated C-terminal domain-containing protein</fullName>
    </submittedName>
</protein>
<dbReference type="EMBL" id="JAJTTA010000008">
    <property type="protein sequence ID" value="MCF0043668.1"/>
    <property type="molecule type" value="Genomic_DNA"/>
</dbReference>
<evidence type="ECO:0000313" key="1">
    <source>
        <dbReference type="EMBL" id="MCF0043668.1"/>
    </source>
</evidence>